<accession>A0A9I9CDU1</accession>
<organism evidence="1">
    <name type="scientific">Cucumis melo</name>
    <name type="common">Muskmelon</name>
    <dbReference type="NCBI Taxonomy" id="3656"/>
    <lineage>
        <taxon>Eukaryota</taxon>
        <taxon>Viridiplantae</taxon>
        <taxon>Streptophyta</taxon>
        <taxon>Embryophyta</taxon>
        <taxon>Tracheophyta</taxon>
        <taxon>Spermatophyta</taxon>
        <taxon>Magnoliopsida</taxon>
        <taxon>eudicotyledons</taxon>
        <taxon>Gunneridae</taxon>
        <taxon>Pentapetalae</taxon>
        <taxon>rosids</taxon>
        <taxon>fabids</taxon>
        <taxon>Cucurbitales</taxon>
        <taxon>Cucurbitaceae</taxon>
        <taxon>Benincaseae</taxon>
        <taxon>Cucumis</taxon>
    </lineage>
</organism>
<proteinExistence type="predicted"/>
<evidence type="ECO:0000313" key="1">
    <source>
        <dbReference type="EnsemblPlants" id="MELO3C002083.2.1"/>
    </source>
</evidence>
<dbReference type="Gramene" id="MELO3C002083.2.1">
    <property type="protein sequence ID" value="MELO3C002083.2.1"/>
    <property type="gene ID" value="MELO3C002083.2"/>
</dbReference>
<name>A0A9I9CDU1_CUCME</name>
<dbReference type="PANTHER" id="PTHR34539:SF19">
    <property type="entry name" value="T6J4.11 PROTEIN"/>
    <property type="match status" value="1"/>
</dbReference>
<protein>
    <submittedName>
        <fullName evidence="1">Uncharacterized protein</fullName>
    </submittedName>
</protein>
<dbReference type="EnsemblPlants" id="MELO3C002083.2.1">
    <property type="protein sequence ID" value="MELO3C002083.2.1"/>
    <property type="gene ID" value="MELO3C002083.2"/>
</dbReference>
<dbReference type="PANTHER" id="PTHR34539">
    <property type="entry name" value="T6J4.11 PROTEIN"/>
    <property type="match status" value="1"/>
</dbReference>
<sequence>MDNFYEDRKRVRDEFDDDSLADSAESKLRRLNSSDLRFVKPCTKENFNVVQDTSAVAGDLSIDDLVESEEIQDELLLNILEDSDVVPERDESIEGLELDSFIKSFEEEIQAVPSSVDQNNNETPQAELGYLFGASDDELGLPPSGGSSSTEGNKMEAIDFMPPASSRSPDVFELEGNLGFGDEIPCYDSFELGMGIGSGAAVAEENGLGSGEFVALGGLFDYSDVPFRPESLSAL</sequence>
<dbReference type="AlphaFoldDB" id="A0A9I9CDU1"/>
<reference evidence="1" key="1">
    <citation type="submission" date="2023-03" db="UniProtKB">
        <authorList>
            <consortium name="EnsemblPlants"/>
        </authorList>
    </citation>
    <scope>IDENTIFICATION</scope>
</reference>